<evidence type="ECO:0000313" key="2">
    <source>
        <dbReference type="Proteomes" id="UP000085678"/>
    </source>
</evidence>
<proteinExistence type="predicted"/>
<dbReference type="InterPro" id="IPR002347">
    <property type="entry name" value="SDR_fam"/>
</dbReference>
<dbReference type="PRINTS" id="PR00081">
    <property type="entry name" value="GDHRDH"/>
</dbReference>
<dbReference type="PANTHER" id="PTHR46967:SF1">
    <property type="entry name" value="KERATIN-ASSOCIATED PROTEIN 16-1-LIKE"/>
    <property type="match status" value="1"/>
</dbReference>
<dbReference type="GeneID" id="106154786"/>
<gene>
    <name evidence="3" type="primary">LOC106154786</name>
</gene>
<dbReference type="Gene3D" id="3.40.50.720">
    <property type="entry name" value="NAD(P)-binding Rossmann-like Domain"/>
    <property type="match status" value="1"/>
</dbReference>
<dbReference type="SMART" id="SM01411">
    <property type="entry name" value="Ephrin_rec_like"/>
    <property type="match status" value="2"/>
</dbReference>
<dbReference type="InterPro" id="IPR000421">
    <property type="entry name" value="FA58C"/>
</dbReference>
<organism evidence="2 3">
    <name type="scientific">Lingula anatina</name>
    <name type="common">Brachiopod</name>
    <name type="synonym">Lingula unguis</name>
    <dbReference type="NCBI Taxonomy" id="7574"/>
    <lineage>
        <taxon>Eukaryota</taxon>
        <taxon>Metazoa</taxon>
        <taxon>Spiralia</taxon>
        <taxon>Lophotrochozoa</taxon>
        <taxon>Brachiopoda</taxon>
        <taxon>Linguliformea</taxon>
        <taxon>Lingulata</taxon>
        <taxon>Lingulida</taxon>
        <taxon>Linguloidea</taxon>
        <taxon>Lingulidae</taxon>
        <taxon>Lingula</taxon>
    </lineage>
</organism>
<dbReference type="Pfam" id="PF07699">
    <property type="entry name" value="Ephrin_rec_like"/>
    <property type="match status" value="1"/>
</dbReference>
<dbReference type="InterPro" id="IPR036291">
    <property type="entry name" value="NAD(P)-bd_dom_sf"/>
</dbReference>
<name>A0A1S3HF75_LINAN</name>
<accession>A0A1S3HF75</accession>
<dbReference type="InParanoid" id="A0A1S3HF75"/>
<reference evidence="3" key="1">
    <citation type="submission" date="2025-08" db="UniProtKB">
        <authorList>
            <consortium name="RefSeq"/>
        </authorList>
    </citation>
    <scope>IDENTIFICATION</scope>
    <source>
        <tissue evidence="3">Gonads</tissue>
    </source>
</reference>
<dbReference type="PANTHER" id="PTHR46967">
    <property type="entry name" value="INSULIN-LIKE GROWTH FACTOR BINDING PROTEIN,N-TERMINAL"/>
    <property type="match status" value="1"/>
</dbReference>
<dbReference type="Gene3D" id="2.60.120.260">
    <property type="entry name" value="Galactose-binding domain-like"/>
    <property type="match status" value="1"/>
</dbReference>
<dbReference type="KEGG" id="lak:106154786"/>
<dbReference type="PROSITE" id="PS50022">
    <property type="entry name" value="FA58C_3"/>
    <property type="match status" value="1"/>
</dbReference>
<sequence length="385" mass="42486">MTSAPKYCKFYTQVNLIFDANSDRNTIVTVTLTPPIFAQYLRLNPVTWHNRIALRMEMVGCSQAEQKYYDVSCVRCLTSYYCEGDGVMHSCARCDNATDTNDTCGRSPTEHSFGLQAQCSPCPAGWICSQGYAAPCVDFTYVDYCNDTYCPDSCAQCELGYACRGGQRYQCEPGSYSDGNLKFCEMCAPGTFQNESGQDGCLPCDPGKYSSKSKDRCDWCPTGMYAVGKSIDSCDWCPTGMYAVGKSIDSCDWCPTGMYAVGKSIDSCDWCPTGMYAVGKSIDSCDWCPTGMYALKELIQHTESTLGPVDILVNNAGIWVIRCMKNLHVEEWDQQVDVNIKGVLNCIGAVISGMCERKSGHIVNMSSQNGKKGRASRVHRVEVLR</sequence>
<dbReference type="RefSeq" id="XP_013384723.1">
    <property type="nucleotide sequence ID" value="XM_013529269.1"/>
</dbReference>
<dbReference type="CDD" id="cd05233">
    <property type="entry name" value="SDR_c"/>
    <property type="match status" value="1"/>
</dbReference>
<dbReference type="Gene3D" id="2.10.50.10">
    <property type="entry name" value="Tumor Necrosis Factor Receptor, subunit A, domain 2"/>
    <property type="match status" value="2"/>
</dbReference>
<dbReference type="SUPFAM" id="SSF51735">
    <property type="entry name" value="NAD(P)-binding Rossmann-fold domains"/>
    <property type="match status" value="1"/>
</dbReference>
<dbReference type="SUPFAM" id="SSF49785">
    <property type="entry name" value="Galactose-binding domain-like"/>
    <property type="match status" value="1"/>
</dbReference>
<dbReference type="OrthoDB" id="6090124at2759"/>
<dbReference type="STRING" id="7574.A0A1S3HF75"/>
<evidence type="ECO:0000313" key="3">
    <source>
        <dbReference type="RefSeq" id="XP_013384723.1"/>
    </source>
</evidence>
<dbReference type="InterPro" id="IPR011641">
    <property type="entry name" value="Tyr-kin_ephrin_A/B_rcpt-like"/>
</dbReference>
<dbReference type="Proteomes" id="UP000085678">
    <property type="component" value="Unplaced"/>
</dbReference>
<dbReference type="InterPro" id="IPR008979">
    <property type="entry name" value="Galactose-bd-like_sf"/>
</dbReference>
<protein>
    <submittedName>
        <fullName evidence="3">Proprotein convertase subtilisin/kexin type 5-like</fullName>
    </submittedName>
</protein>
<dbReference type="AlphaFoldDB" id="A0A1S3HF75"/>
<feature type="domain" description="F5/8 type C" evidence="1">
    <location>
        <begin position="1"/>
        <end position="61"/>
    </location>
</feature>
<keyword evidence="2" id="KW-1185">Reference proteome</keyword>
<dbReference type="Pfam" id="PF00106">
    <property type="entry name" value="adh_short"/>
    <property type="match status" value="1"/>
</dbReference>
<dbReference type="InterPro" id="IPR009030">
    <property type="entry name" value="Growth_fac_rcpt_cys_sf"/>
</dbReference>
<evidence type="ECO:0000259" key="1">
    <source>
        <dbReference type="PROSITE" id="PS50022"/>
    </source>
</evidence>
<dbReference type="SUPFAM" id="SSF57184">
    <property type="entry name" value="Growth factor receptor domain"/>
    <property type="match status" value="1"/>
</dbReference>